<feature type="compositionally biased region" description="Polar residues" evidence="2">
    <location>
        <begin position="2465"/>
        <end position="2479"/>
    </location>
</feature>
<comment type="similarity">
    <text evidence="1">Belongs to the TASOR family.</text>
</comment>
<feature type="region of interest" description="Disordered" evidence="2">
    <location>
        <begin position="1278"/>
        <end position="1297"/>
    </location>
</feature>
<gene>
    <name evidence="6" type="ORF">PFLUV_G00099830</name>
</gene>
<keyword evidence="7" id="KW-1185">Reference proteome</keyword>
<evidence type="ECO:0000313" key="6">
    <source>
        <dbReference type="EMBL" id="KAF1386917.1"/>
    </source>
</evidence>
<name>A0A6A5ECB9_PERFL</name>
<dbReference type="Pfam" id="PF23314">
    <property type="entry name" value="TASOR_alpha-beta"/>
    <property type="match status" value="1"/>
</dbReference>
<feature type="domain" description="TASOR pseudo-PARP" evidence="3">
    <location>
        <begin position="70"/>
        <end position="217"/>
    </location>
</feature>
<feature type="domain" description="TASOR alpha/beta" evidence="4">
    <location>
        <begin position="2889"/>
        <end position="2983"/>
    </location>
</feature>
<dbReference type="InterPro" id="IPR046432">
    <property type="entry name" value="TASOR"/>
</dbReference>
<dbReference type="GO" id="GO:0005654">
    <property type="term" value="C:nucleoplasm"/>
    <property type="evidence" value="ECO:0007669"/>
    <property type="project" value="TreeGrafter"/>
</dbReference>
<feature type="compositionally biased region" description="Basic and acidic residues" evidence="2">
    <location>
        <begin position="1043"/>
        <end position="1062"/>
    </location>
</feature>
<dbReference type="Pfam" id="PF12509">
    <property type="entry name" value="DUF3715"/>
    <property type="match status" value="1"/>
</dbReference>
<feature type="compositionally biased region" description="Basic and acidic residues" evidence="2">
    <location>
        <begin position="2541"/>
        <end position="2554"/>
    </location>
</feature>
<feature type="region of interest" description="Disordered" evidence="2">
    <location>
        <begin position="2270"/>
        <end position="2297"/>
    </location>
</feature>
<feature type="domain" description="TASOR PIN" evidence="5">
    <location>
        <begin position="2987"/>
        <end position="3122"/>
    </location>
</feature>
<accession>A0A6A5ECB9</accession>
<dbReference type="InterPro" id="IPR056242">
    <property type="entry name" value="PIN_TASOR"/>
</dbReference>
<organism evidence="6 7">
    <name type="scientific">Perca fluviatilis</name>
    <name type="common">European perch</name>
    <dbReference type="NCBI Taxonomy" id="8168"/>
    <lineage>
        <taxon>Eukaryota</taxon>
        <taxon>Metazoa</taxon>
        <taxon>Chordata</taxon>
        <taxon>Craniata</taxon>
        <taxon>Vertebrata</taxon>
        <taxon>Euteleostomi</taxon>
        <taxon>Actinopterygii</taxon>
        <taxon>Neopterygii</taxon>
        <taxon>Teleostei</taxon>
        <taxon>Neoteleostei</taxon>
        <taxon>Acanthomorphata</taxon>
        <taxon>Eupercaria</taxon>
        <taxon>Perciformes</taxon>
        <taxon>Percoidei</taxon>
        <taxon>Percidae</taxon>
        <taxon>Percinae</taxon>
        <taxon>Perca</taxon>
    </lineage>
</organism>
<feature type="compositionally biased region" description="Basic and acidic residues" evidence="2">
    <location>
        <begin position="896"/>
        <end position="906"/>
    </location>
</feature>
<evidence type="ECO:0000259" key="3">
    <source>
        <dbReference type="Pfam" id="PF12509"/>
    </source>
</evidence>
<feature type="compositionally biased region" description="Polar residues" evidence="2">
    <location>
        <begin position="2270"/>
        <end position="2280"/>
    </location>
</feature>
<evidence type="ECO:0000259" key="5">
    <source>
        <dbReference type="Pfam" id="PF24630"/>
    </source>
</evidence>
<dbReference type="InterPro" id="IPR056243">
    <property type="entry name" value="TASOR_ab_dom"/>
</dbReference>
<feature type="compositionally biased region" description="Basic and acidic residues" evidence="2">
    <location>
        <begin position="2785"/>
        <end position="2797"/>
    </location>
</feature>
<evidence type="ECO:0000256" key="2">
    <source>
        <dbReference type="SAM" id="MobiDB-lite"/>
    </source>
</evidence>
<sequence length="3129" mass="347599">MESGNGGASRKGVLVAVSESSGVFQNNILAPLKSAYLYEESKQSFRYTSAVLVKNPALEEKYCAFRAKRKEEGYSEEDLKESYGFLLFDDVNKANALGETGVLTGNSTCTTLGDPSKGVYVSMYSDCLDLNRWYHGKSGYIAIIRLTKGRVKKVLENYTQNFTAPTVGFDCHVSEQFPSVSAKTSSFLAFERTQYYMYELLDDGSNVTTQSPSAACPFAIVSFSYTDTKATIVASQEKSEVKNLVCHYLPWRGQLQIGTLFYDVGLRSTVALIPAELPPVVKIGRAISMSDLRQLLPRAVFETCFSGEVFLDGLYFSLYELVSSEAVETNSLPLLLREIKEKDLALTIQLNDGGFLILLHSSHFLTYDDTGSSATDVLQGMFVFPVSQVIQTDTKSGGKKPAISSEILHVLQVLNYAEGEVEKTSIDPGEELCEVLAQHMQRYAALINPGLALSPARELSIFPDQYDVPDAHKHLYSCPELTNRAWQSFRSYLSKPVSFQLPLSKASEILAPRQEERIEDLDDDVYICLSSPEEAPANPVSMESEDQLTGQRSPVNIETPVDTFITSAAVQVDVTAVPQNVVPDDLHAGDATKYTGKSDLTVLIKTDDMGAKNVLTPSTSDDLPAELIVSITSAEQTVTDESLDMISTVSATMHNDIQLSGFSTAKLQMTGVNSLNDETVTTKKVLDCPEFTKLTKTQKRKLRRGYYKGRKRVSNACVETPSLQIPVEDDNLKSQKEDQAKESSGHPQLSNPSYIERRKVQRRKCKFRKPSSSVGLAVAEEKKLDPGQQNSESTFLMELETFPLRKKTERWDLKPVISECGRILVPHGSLDIADQIKSLKDKITSTKDEKMLVDASVNDTVEMEQESSTAPKTAVDETEATTSKDGGNLKIVVSDNPEHNILRPSDDGNGLLTLNQESTEHSSKTDCTETSPSEAVKEKHTNTLSPEKIATKGELLLSKLKSVLLRGKRKMDFLVSKEMTADTAQDTEPHLKKGKVDSDTGMLKSNYTITSVQDTNAHVKEVSKMLSLDPLFAYALGLTPKETPDKIQKTEGQDTQQRKDSSETQEQTILDKQPQIIHRPPSIFPRRGRIKMLKKHQGVSADNVKKKWWLHFQTPACYASEKLNYKECTRDNSVRKTVKEKMNSACSSTDALNLLADLALSASNDQVPPQPDPALERKPETSLKKCDLTKDVTTAEQESVLHALLRQPAARSMQPLESPSPSHLMGGSELVGLVSKEHAYSLPPSSSLLLGLPGTPFQVSPLSGSTRLLHHHQTMNGDGIKTLHPSVSQTDRSEKNHRTPEYLEKHMVCRRKFRHSRTFVDKDGSIQVTKEWKENYDFNLDSKFTNDSKDRTIIRALHGPWDFSMQDTNEEVRLIVHMWIGLFYSRSTDRFFHVDSYPCSEESDCLEMPSGMESTLAQSELKAYSFAPFPSVTDASDPLISKALDLSKKQDSVLDQGSVVLDLSLRNSNAEIVTSDPQVNRKETSVSGDLKEASETLKTLKSSMGLQEASTIQCHKKKVHYTEINDAGSTHESKTKIAGSLENTGVPSCKDDRTFILVQDEMKSISIQSENNPAASGIGHVLDGCNNEKTDMKDGLENKMKKAGRLEHTDVPSCKGDETFIVVQKEMESVSVQPENNLTASGIGHVLHGCNSEETNVKHSIENNRKKVGSLEHTDVPSCKGDETFIFVQKEMESASVQPENNLTASGIGHVLHGCNNEKMDMKDGIGNKRKKAGSLEHTDVPSCKGDGTFIVQKEMESVSVRPENQIASGHVLHGCDNEKTDMKDGIKNSEATAMSLVQKHGKDSSKSVTVVEVDSNKEAGNVVLTVKHDAIESKDGENLEVKENPYQQGNVEPSPKVILTDDESTNKESGIVCNGYLLENEKQLSGEEPVSVSPGKAENVKDVDCCTVYKGKVIEDEDPFGKENGFDEKDRCVSPVEANSELSDHPQPINCDGPDSVKNYITECNQKPPFDEQPPKHNEEDACHDLHLRKLCANGSVLTDENAISEKFPPASSEMEPISNEPAVEGNSKNYICLADKAHYQKAAIPMSDENNCSLEVSNANGSIPQTNESVETECQNKVMANFNLIGVDHEDGDTQSIEGDQKIVNTTEKEQFYHQAHSPQCEAEAALTKETDLKQIEKTNEGLEKINIVSLIPFIGIDSSREDTVQQPDTHSQGKVEEVDQEEIPFISKTTYPETVQPTGLCSTSEMYSKKPERSAVKISLSLLDVSETSDDRCPTPTMDEKPFQYLTCSGPSTTSASAFSGSETSKNMTQKCLNKGSTSRKDEVPHKSTFNSDATTHHELELRTHRVLQSIDKFRHQTSHTKTSSQIETAEKHILDQTPNPKSKYIPTCFTTSHISSDFKDKKMQCNTTPAVMSASTSPELHTESTSNFLISPFKSKLEEVLGVKLQLNKTNSPVQQHYFERIDKLQEKSVGQDCHPYRSIPCTESLQAIKPNIDQGRHKTTSQSNLSHELRSYSQRPVMAVKPSKTDECQADCISKDKQIENAVMSHFSVNKPTETPVVTYTIPTTMFLEKKTESLKENSEGLNDDKQDASELSSKSSWLSNVSDSKSNSDTVKFVLQDPLKPHQGRDISKLNYIPLSSFPAQSFESAKKFSKLVDGNQGFITYSSVEKVGQTTKESIEIDQKDCSDASTSHAVYKDGGIIDDSLFLGPQSSLMCTVYNTSRKKSYSFLEQVSQRCLQDDPTEASIEQECLIFSEQMKQLLKRSKRGPVRQQGTHDELNLSCASPVTVHFCSLEEQEDSVDQLTAHLDAPSLVGQRIKVNMSDRKKTTDEDQTHPPNVSRGTGNPMEHAGVSAVTSECVRLYEAMMNDVCAVKKVPSRPQKHFRIHRSYSKAEPSNHFDFCDQMKREMDESFRSNLNSVVKKSCKTKYRFYVLLTSDDAFFEETKAQLEAEGHTAVQPSEFFLGEDSSSSLLIILRNEDIAEHICEVPHLLELKKSPGAQFAGIDEPDDVVNLTHQELFTRGGFVMFDRAALESLSFCKMKKMSEILQERGRTGKWKWMLHYRDSRRLKENARLSAEAKEKTHFLNWCQEAGILEVLPYHECDLMSREQPDYLTCLVRLQVQNISARYPVFITDTTTDSAFGKNGILTMTFDSFLMYSPSKPITA</sequence>
<feature type="compositionally biased region" description="Low complexity" evidence="2">
    <location>
        <begin position="2555"/>
        <end position="2571"/>
    </location>
</feature>
<feature type="compositionally biased region" description="Basic and acidic residues" evidence="2">
    <location>
        <begin position="730"/>
        <end position="744"/>
    </location>
</feature>
<evidence type="ECO:0000259" key="4">
    <source>
        <dbReference type="Pfam" id="PF23314"/>
    </source>
</evidence>
<feature type="region of interest" description="Disordered" evidence="2">
    <location>
        <begin position="724"/>
        <end position="762"/>
    </location>
</feature>
<feature type="region of interest" description="Disordered" evidence="2">
    <location>
        <begin position="2459"/>
        <end position="2488"/>
    </location>
</feature>
<proteinExistence type="inferred from homology"/>
<feature type="compositionally biased region" description="Basic and acidic residues" evidence="2">
    <location>
        <begin position="918"/>
        <end position="927"/>
    </location>
</feature>
<feature type="region of interest" description="Disordered" evidence="2">
    <location>
        <begin position="862"/>
        <end position="943"/>
    </location>
</feature>
<dbReference type="GO" id="GO:0045814">
    <property type="term" value="P:negative regulation of gene expression, epigenetic"/>
    <property type="evidence" value="ECO:0007669"/>
    <property type="project" value="InterPro"/>
</dbReference>
<evidence type="ECO:0000313" key="7">
    <source>
        <dbReference type="Proteomes" id="UP000465112"/>
    </source>
</evidence>
<dbReference type="EMBL" id="VHII01000008">
    <property type="protein sequence ID" value="KAF1386917.1"/>
    <property type="molecule type" value="Genomic_DNA"/>
</dbReference>
<feature type="region of interest" description="Disordered" evidence="2">
    <location>
        <begin position="1043"/>
        <end position="1073"/>
    </location>
</feature>
<feature type="region of interest" description="Disordered" evidence="2">
    <location>
        <begin position="2541"/>
        <end position="2571"/>
    </location>
</feature>
<comment type="caution">
    <text evidence="6">The sequence shown here is derived from an EMBL/GenBank/DDBJ whole genome shotgun (WGS) entry which is preliminary data.</text>
</comment>
<dbReference type="PANTHER" id="PTHR16207">
    <property type="entry name" value="SET DOMAIN-CONTAINING PROTEIN"/>
    <property type="match status" value="1"/>
</dbReference>
<dbReference type="Pfam" id="PF24630">
    <property type="entry name" value="PIN_TASOR"/>
    <property type="match status" value="1"/>
</dbReference>
<dbReference type="PANTHER" id="PTHR16207:SF10">
    <property type="entry name" value="PROTEIN TASOR 2"/>
    <property type="match status" value="1"/>
</dbReference>
<dbReference type="InterPro" id="IPR022188">
    <property type="entry name" value="TASOR_DUF3715"/>
</dbReference>
<dbReference type="Proteomes" id="UP000465112">
    <property type="component" value="Chromosome 8"/>
</dbReference>
<feature type="region of interest" description="Disordered" evidence="2">
    <location>
        <begin position="2785"/>
        <end position="2812"/>
    </location>
</feature>
<protein>
    <submittedName>
        <fullName evidence="6">Uncharacterized protein</fullName>
    </submittedName>
</protein>
<evidence type="ECO:0000256" key="1">
    <source>
        <dbReference type="ARBA" id="ARBA00008058"/>
    </source>
</evidence>
<reference evidence="6 7" key="1">
    <citation type="submission" date="2019-06" db="EMBL/GenBank/DDBJ databases">
        <title>A chromosome-scale genome assembly of the European perch, Perca fluviatilis.</title>
        <authorList>
            <person name="Roques C."/>
            <person name="Zahm M."/>
            <person name="Cabau C."/>
            <person name="Klopp C."/>
            <person name="Bouchez O."/>
            <person name="Donnadieu C."/>
            <person name="Kuhl H."/>
            <person name="Gislard M."/>
            <person name="Guendouz S."/>
            <person name="Journot L."/>
            <person name="Haffray P."/>
            <person name="Bestin A."/>
            <person name="Morvezen R."/>
            <person name="Feron R."/>
            <person name="Wen M."/>
            <person name="Jouanno E."/>
            <person name="Herpin A."/>
            <person name="Schartl M."/>
            <person name="Postlethwait J."/>
            <person name="Schaerlinger B."/>
            <person name="Chardard D."/>
            <person name="Lecocq T."/>
            <person name="Poncet C."/>
            <person name="Jaffrelo L."/>
            <person name="Lampietro C."/>
            <person name="Guiguen Y."/>
        </authorList>
    </citation>
    <scope>NUCLEOTIDE SEQUENCE [LARGE SCALE GENOMIC DNA]</scope>
    <source>
        <tissue evidence="6">Blood</tissue>
    </source>
</reference>